<dbReference type="GO" id="GO:0005811">
    <property type="term" value="C:lipid droplet"/>
    <property type="evidence" value="ECO:0007669"/>
    <property type="project" value="TreeGrafter"/>
</dbReference>
<dbReference type="AlphaFoldDB" id="A0AAD5S9Y0"/>
<dbReference type="InterPro" id="IPR018626">
    <property type="entry name" value="LCHN/Anr2"/>
</dbReference>
<feature type="compositionally biased region" description="Polar residues" evidence="1">
    <location>
        <begin position="23"/>
        <end position="35"/>
    </location>
</feature>
<dbReference type="PROSITE" id="PS50211">
    <property type="entry name" value="DENN"/>
    <property type="match status" value="1"/>
</dbReference>
<feature type="region of interest" description="Disordered" evidence="1">
    <location>
        <begin position="1"/>
        <end position="35"/>
    </location>
</feature>
<proteinExistence type="predicted"/>
<dbReference type="InterPro" id="IPR037516">
    <property type="entry name" value="Tripartite_DENN"/>
</dbReference>
<dbReference type="InterPro" id="IPR053056">
    <property type="entry name" value="Lipid_Metab_Assoc_Protein"/>
</dbReference>
<evidence type="ECO:0000256" key="1">
    <source>
        <dbReference type="SAM" id="MobiDB-lite"/>
    </source>
</evidence>
<organism evidence="3 4">
    <name type="scientific">Rhizophlyctis rosea</name>
    <dbReference type="NCBI Taxonomy" id="64517"/>
    <lineage>
        <taxon>Eukaryota</taxon>
        <taxon>Fungi</taxon>
        <taxon>Fungi incertae sedis</taxon>
        <taxon>Chytridiomycota</taxon>
        <taxon>Chytridiomycota incertae sedis</taxon>
        <taxon>Chytridiomycetes</taxon>
        <taxon>Rhizophlyctidales</taxon>
        <taxon>Rhizophlyctidaceae</taxon>
        <taxon>Rhizophlyctis</taxon>
    </lineage>
</organism>
<dbReference type="Proteomes" id="UP001212841">
    <property type="component" value="Unassembled WGS sequence"/>
</dbReference>
<evidence type="ECO:0000313" key="3">
    <source>
        <dbReference type="EMBL" id="KAJ3049138.1"/>
    </source>
</evidence>
<name>A0AAD5S9Y0_9FUNG</name>
<sequence length="846" mass="94289">MLDFFDPLARSDSESSSDEAEFTLSTPNPQTLQDPTVITLTSSADELRPFLEEEPQPSLSTTTLEYSIHTPGRHLARELAFVFPALPLPSTQKKKKGGKGPKANAPVGELLVLHVFQKCKHEPLPVTKESSHERKLLIAQFKSWSTKICESLDAQGHWAEFVDPDTHLPVRTANATAAYDNVDAVVRILRYPSLQNGSSRVLVHPSWGTRNLPGSIITNAPVYFFKEVVTECSREPDQFFSMEELPVVDKAGLEGGAEGGEGVEEVVREVVDPLEDVREVDDEEEGSDDVPVAEKQPVAAPVADAAVHAPSKLLVFLPNSDSEEELYFDQSYERRPRQFTPDLRLELLPRHEHFDEDMERVIAVFVARFDTLRGQVIEYKYPEDADVSGLEYTTLPSGAHNLKTDVIYFEHEQKYGVAALASHMISNDDADARERERGARVRSVGIISTGYAGLHRHLPFLKEQAARFVLNSGVPEELQTYFRNETKSPVPHVGLVESIGLRDLQHEHPISYLPDFVEYFGPTIFVLWKYALLSRRIIFYTLPPIELACYHVLFTRLLAAHSAPSVPDVPSAPLFCINVADISKMSTMETFTACTTESIFQSKENLYDLYVHHQQLIFGNRTTSSDQSTDSTQTPRFTLNEMDQARYLTLAAMVKNAMSTDLPLEGEVESGLGRRNSERPRSGGENGRRGSDEEGGERLLGGSWATLDVSAREGAFTDEIGCALQVIEFFQRLNTHLFRTLSQIADSEDPVIRPCRMRNLLGLHPRHDIAFVRELCHVHGFAIDVVGDGKGGPLRSGTKRRSSGAWKGILGKKCRCCPDRPVEEVVSSLGLDAGKGKKGRWRRGSK</sequence>
<accession>A0AAD5S9Y0</accession>
<evidence type="ECO:0000259" key="2">
    <source>
        <dbReference type="PROSITE" id="PS50211"/>
    </source>
</evidence>
<evidence type="ECO:0000313" key="4">
    <source>
        <dbReference type="Proteomes" id="UP001212841"/>
    </source>
</evidence>
<dbReference type="PANTHER" id="PTHR28153:SF1">
    <property type="entry name" value="DUF4484 DOMAIN-CONTAINING PROTEIN"/>
    <property type="match status" value="1"/>
</dbReference>
<feature type="compositionally biased region" description="Basic and acidic residues" evidence="1">
    <location>
        <begin position="675"/>
        <end position="692"/>
    </location>
</feature>
<gene>
    <name evidence="3" type="ORF">HK097_009828</name>
</gene>
<dbReference type="InterPro" id="IPR019362">
    <property type="entry name" value="MMADHC"/>
</dbReference>
<dbReference type="EMBL" id="JADGJD010000689">
    <property type="protein sequence ID" value="KAJ3049138.1"/>
    <property type="molecule type" value="Genomic_DNA"/>
</dbReference>
<comment type="caution">
    <text evidence="3">The sequence shown here is derived from an EMBL/GenBank/DDBJ whole genome shotgun (WGS) entry which is preliminary data.</text>
</comment>
<dbReference type="PANTHER" id="PTHR28153">
    <property type="entry name" value="PROTEIN, PUTATIVE-RELATED"/>
    <property type="match status" value="1"/>
</dbReference>
<dbReference type="GO" id="GO:0009235">
    <property type="term" value="P:cobalamin metabolic process"/>
    <property type="evidence" value="ECO:0007669"/>
    <property type="project" value="InterPro"/>
</dbReference>
<dbReference type="Pfam" id="PF09804">
    <property type="entry name" value="DENND11"/>
    <property type="match status" value="1"/>
</dbReference>
<keyword evidence="4" id="KW-1185">Reference proteome</keyword>
<feature type="region of interest" description="Disordered" evidence="1">
    <location>
        <begin position="664"/>
        <end position="699"/>
    </location>
</feature>
<protein>
    <recommendedName>
        <fullName evidence="2">UDENN domain-containing protein</fullName>
    </recommendedName>
</protein>
<reference evidence="3" key="1">
    <citation type="submission" date="2020-05" db="EMBL/GenBank/DDBJ databases">
        <title>Phylogenomic resolution of chytrid fungi.</title>
        <authorList>
            <person name="Stajich J.E."/>
            <person name="Amses K."/>
            <person name="Simmons R."/>
            <person name="Seto K."/>
            <person name="Myers J."/>
            <person name="Bonds A."/>
            <person name="Quandt C.A."/>
            <person name="Barry K."/>
            <person name="Liu P."/>
            <person name="Grigoriev I."/>
            <person name="Longcore J.E."/>
            <person name="James T.Y."/>
        </authorList>
    </citation>
    <scope>NUCLEOTIDE SEQUENCE</scope>
    <source>
        <strain evidence="3">JEL0318</strain>
    </source>
</reference>
<feature type="domain" description="UDENN" evidence="2">
    <location>
        <begin position="362"/>
        <end position="797"/>
    </location>
</feature>
<dbReference type="Pfam" id="PF10229">
    <property type="entry name" value="MMADHC"/>
    <property type="match status" value="1"/>
</dbReference>